<dbReference type="GeneID" id="85364702"/>
<reference evidence="1" key="1">
    <citation type="submission" date="2023-06" db="EMBL/GenBank/DDBJ databases">
        <authorList>
            <consortium name="Lawrence Berkeley National Laboratory"/>
            <person name="Ahrendt S."/>
            <person name="Sahu N."/>
            <person name="Indic B."/>
            <person name="Wong-Bajracharya J."/>
            <person name="Merenyi Z."/>
            <person name="Ke H.-M."/>
            <person name="Monk M."/>
            <person name="Kocsube S."/>
            <person name="Drula E."/>
            <person name="Lipzen A."/>
            <person name="Balint B."/>
            <person name="Henrissat B."/>
            <person name="Andreopoulos B."/>
            <person name="Martin F.M."/>
            <person name="Harder C.B."/>
            <person name="Rigling D."/>
            <person name="Ford K.L."/>
            <person name="Foster G.D."/>
            <person name="Pangilinan J."/>
            <person name="Papanicolaou A."/>
            <person name="Barry K."/>
            <person name="LaButti K."/>
            <person name="Viragh M."/>
            <person name="Koriabine M."/>
            <person name="Yan M."/>
            <person name="Riley R."/>
            <person name="Champramary S."/>
            <person name="Plett K.L."/>
            <person name="Tsai I.J."/>
            <person name="Slot J."/>
            <person name="Sipos G."/>
            <person name="Plett J."/>
            <person name="Nagy L.G."/>
            <person name="Grigoriev I.V."/>
        </authorList>
    </citation>
    <scope>NUCLEOTIDE SEQUENCE</scope>
    <source>
        <strain evidence="1">CCBAS 213</strain>
    </source>
</reference>
<gene>
    <name evidence="1" type="ORF">EV420DRAFT_194104</name>
</gene>
<organism evidence="1 2">
    <name type="scientific">Armillaria tabescens</name>
    <name type="common">Ringless honey mushroom</name>
    <name type="synonym">Agaricus tabescens</name>
    <dbReference type="NCBI Taxonomy" id="1929756"/>
    <lineage>
        <taxon>Eukaryota</taxon>
        <taxon>Fungi</taxon>
        <taxon>Dikarya</taxon>
        <taxon>Basidiomycota</taxon>
        <taxon>Agaricomycotina</taxon>
        <taxon>Agaricomycetes</taxon>
        <taxon>Agaricomycetidae</taxon>
        <taxon>Agaricales</taxon>
        <taxon>Marasmiineae</taxon>
        <taxon>Physalacriaceae</taxon>
        <taxon>Desarmillaria</taxon>
    </lineage>
</organism>
<dbReference type="AlphaFoldDB" id="A0AA39N959"/>
<dbReference type="SUPFAM" id="SSF52047">
    <property type="entry name" value="RNI-like"/>
    <property type="match status" value="1"/>
</dbReference>
<sequence>MDVVLTDEHSEFLAAMSVSVAALLTQEIPESLSGDEKPLVSVHSFPPEILSYIFLLGQEGSQGDCAPILPSSDQDVLAGIPFELTVSKVSSYWRDVAISTQLLWCRIIISADSWRECVYAYLNRAAGSLLDVRIEAANNNGCDLDSSILDAVCSRVHSWRRCVIELELEEEAHPVIARLCDVAASNLQYMSLSLSDFEGASRALHIFRGGSPALSFVRLGGLGVRFFHPPLNAATTLHLDQTNFTTFRYDSFRQMLMSTENLVHLSVYGDIIGAVPWPEANEGTLIRMLSLKSLRICGFSGYVYSGLLLNLEAPLLDSLILKGAIDNDLDPFLSSSISPKFPNLRHLTFCDFNLSLESQYTRLFASFPAVTEFTSMNPDFHPPHMLRYLATPLQIGGVAPWPNLQRLNMILNFTEQSLIKNVVKWRINSGHPLAKLCFLAEQEHFSDLCDYEWLNDHVEMEAVESFCDHWPRDLRFEDKDDYMLR</sequence>
<name>A0AA39N959_ARMTA</name>
<protein>
    <recommendedName>
        <fullName evidence="3">F-box domain-containing protein</fullName>
    </recommendedName>
</protein>
<accession>A0AA39N959</accession>
<dbReference type="RefSeq" id="XP_060333227.1">
    <property type="nucleotide sequence ID" value="XM_060481154.1"/>
</dbReference>
<dbReference type="Proteomes" id="UP001175211">
    <property type="component" value="Unassembled WGS sequence"/>
</dbReference>
<evidence type="ECO:0008006" key="3">
    <source>
        <dbReference type="Google" id="ProtNLM"/>
    </source>
</evidence>
<proteinExistence type="predicted"/>
<dbReference type="EMBL" id="JAUEPS010000011">
    <property type="protein sequence ID" value="KAK0461330.1"/>
    <property type="molecule type" value="Genomic_DNA"/>
</dbReference>
<keyword evidence="2" id="KW-1185">Reference proteome</keyword>
<evidence type="ECO:0000313" key="2">
    <source>
        <dbReference type="Proteomes" id="UP001175211"/>
    </source>
</evidence>
<dbReference type="InterPro" id="IPR032675">
    <property type="entry name" value="LRR_dom_sf"/>
</dbReference>
<dbReference type="Gene3D" id="3.80.10.10">
    <property type="entry name" value="Ribonuclease Inhibitor"/>
    <property type="match status" value="1"/>
</dbReference>
<comment type="caution">
    <text evidence="1">The sequence shown here is derived from an EMBL/GenBank/DDBJ whole genome shotgun (WGS) entry which is preliminary data.</text>
</comment>
<evidence type="ECO:0000313" key="1">
    <source>
        <dbReference type="EMBL" id="KAK0461330.1"/>
    </source>
</evidence>